<name>A0A4C1WAQ6_EUMVA</name>
<dbReference type="OrthoDB" id="8121269at2759"/>
<dbReference type="SMART" id="SM00595">
    <property type="entry name" value="MADF"/>
    <property type="match status" value="1"/>
</dbReference>
<dbReference type="InterPro" id="IPR006578">
    <property type="entry name" value="MADF-dom"/>
</dbReference>
<dbReference type="AlphaFoldDB" id="A0A4C1WAQ6"/>
<dbReference type="Proteomes" id="UP000299102">
    <property type="component" value="Unassembled WGS sequence"/>
</dbReference>
<comment type="caution">
    <text evidence="2">The sequence shown here is derived from an EMBL/GenBank/DDBJ whole genome shotgun (WGS) entry which is preliminary data.</text>
</comment>
<dbReference type="PANTHER" id="PTHR21505:SF12">
    <property type="entry name" value="MADF DOMAIN-CONTAINING PROTEIN-RELATED"/>
    <property type="match status" value="1"/>
</dbReference>
<gene>
    <name evidence="2" type="ORF">EVAR_16136_1</name>
</gene>
<proteinExistence type="predicted"/>
<reference evidence="2 3" key="1">
    <citation type="journal article" date="2019" name="Commun. Biol.">
        <title>The bagworm genome reveals a unique fibroin gene that provides high tensile strength.</title>
        <authorList>
            <person name="Kono N."/>
            <person name="Nakamura H."/>
            <person name="Ohtoshi R."/>
            <person name="Tomita M."/>
            <person name="Numata K."/>
            <person name="Arakawa K."/>
        </authorList>
    </citation>
    <scope>NUCLEOTIDE SEQUENCE [LARGE SCALE GENOMIC DNA]</scope>
</reference>
<organism evidence="2 3">
    <name type="scientific">Eumeta variegata</name>
    <name type="common">Bagworm moth</name>
    <name type="synonym">Eumeta japonica</name>
    <dbReference type="NCBI Taxonomy" id="151549"/>
    <lineage>
        <taxon>Eukaryota</taxon>
        <taxon>Metazoa</taxon>
        <taxon>Ecdysozoa</taxon>
        <taxon>Arthropoda</taxon>
        <taxon>Hexapoda</taxon>
        <taxon>Insecta</taxon>
        <taxon>Pterygota</taxon>
        <taxon>Neoptera</taxon>
        <taxon>Endopterygota</taxon>
        <taxon>Lepidoptera</taxon>
        <taxon>Glossata</taxon>
        <taxon>Ditrysia</taxon>
        <taxon>Tineoidea</taxon>
        <taxon>Psychidae</taxon>
        <taxon>Oiketicinae</taxon>
        <taxon>Eumeta</taxon>
    </lineage>
</organism>
<dbReference type="EMBL" id="BGZK01000525">
    <property type="protein sequence ID" value="GBP48468.1"/>
    <property type="molecule type" value="Genomic_DNA"/>
</dbReference>
<accession>A0A4C1WAQ6</accession>
<evidence type="ECO:0000313" key="3">
    <source>
        <dbReference type="Proteomes" id="UP000299102"/>
    </source>
</evidence>
<keyword evidence="3" id="KW-1185">Reference proteome</keyword>
<evidence type="ECO:0000313" key="2">
    <source>
        <dbReference type="EMBL" id="GBP48468.1"/>
    </source>
</evidence>
<evidence type="ECO:0000259" key="1">
    <source>
        <dbReference type="PROSITE" id="PS51029"/>
    </source>
</evidence>
<sequence length="357" mass="40912">MTNNMSTEETFRFIELYQAENCLWNPKNKYHKNKNVINDSWNRIANTMGVPIHELKKKKDNLLATFRLNLKRIISSMRSGAGAEEVYQPVWIFYDVLAAFLTDVYESASVMNSEDKAQPVVNKETRTSNVRACDIHQKLKMVTMTTRTSLLLFKRTHVFKDKTSFFNPPDLQEASKKMNTALSTLNSVLTSKQNAKEEDQCDLFCRMLAKQIKEYPKLEREEIMYEIHGVMMNRRRRYNSMMQSTSYTVSSPSQVILSRPSTSNSVYLSTPSPNFVVDSPYSVETVPQNEVNQQSEVIKIISQEVILPETKISFSSGASTTADRHYRMRGGACARRVVTSHNVAERDRKATHTPCAE</sequence>
<protein>
    <recommendedName>
        <fullName evidence="1">MADF domain-containing protein</fullName>
    </recommendedName>
</protein>
<dbReference type="PANTHER" id="PTHR21505">
    <property type="entry name" value="MADF DOMAIN-CONTAINING PROTEIN-RELATED"/>
    <property type="match status" value="1"/>
</dbReference>
<feature type="domain" description="MADF" evidence="1">
    <location>
        <begin position="12"/>
        <end position="105"/>
    </location>
</feature>
<dbReference type="Pfam" id="PF10545">
    <property type="entry name" value="MADF_DNA_bdg"/>
    <property type="match status" value="1"/>
</dbReference>
<dbReference type="PROSITE" id="PS51029">
    <property type="entry name" value="MADF"/>
    <property type="match status" value="1"/>
</dbReference>